<gene>
    <name evidence="1" type="ORF">PanWU01x14_336140</name>
</gene>
<dbReference type="OrthoDB" id="4664297at2759"/>
<dbReference type="AlphaFoldDB" id="A0A2P5AG03"/>
<name>A0A2P5AG03_PARAD</name>
<reference evidence="2" key="1">
    <citation type="submission" date="2016-06" db="EMBL/GenBank/DDBJ databases">
        <title>Parallel loss of symbiosis genes in relatives of nitrogen-fixing non-legume Parasponia.</title>
        <authorList>
            <person name="Van Velzen R."/>
            <person name="Holmer R."/>
            <person name="Bu F."/>
            <person name="Rutten L."/>
            <person name="Van Zeijl A."/>
            <person name="Liu W."/>
            <person name="Santuari L."/>
            <person name="Cao Q."/>
            <person name="Sharma T."/>
            <person name="Shen D."/>
            <person name="Roswanjaya Y."/>
            <person name="Wardhani T."/>
            <person name="Kalhor M.S."/>
            <person name="Jansen J."/>
            <person name="Van den Hoogen J."/>
            <person name="Gungor B."/>
            <person name="Hartog M."/>
            <person name="Hontelez J."/>
            <person name="Verver J."/>
            <person name="Yang W.-C."/>
            <person name="Schijlen E."/>
            <person name="Repin R."/>
            <person name="Schilthuizen M."/>
            <person name="Schranz E."/>
            <person name="Heidstra R."/>
            <person name="Miyata K."/>
            <person name="Fedorova E."/>
            <person name="Kohlen W."/>
            <person name="Bisseling T."/>
            <person name="Smit S."/>
            <person name="Geurts R."/>
        </authorList>
    </citation>
    <scope>NUCLEOTIDE SEQUENCE [LARGE SCALE GENOMIC DNA]</scope>
    <source>
        <strain evidence="2">cv. WU1-14</strain>
    </source>
</reference>
<evidence type="ECO:0000313" key="2">
    <source>
        <dbReference type="Proteomes" id="UP000237105"/>
    </source>
</evidence>
<dbReference type="Proteomes" id="UP000237105">
    <property type="component" value="Unassembled WGS sequence"/>
</dbReference>
<organism evidence="1 2">
    <name type="scientific">Parasponia andersonii</name>
    <name type="common">Sponia andersonii</name>
    <dbReference type="NCBI Taxonomy" id="3476"/>
    <lineage>
        <taxon>Eukaryota</taxon>
        <taxon>Viridiplantae</taxon>
        <taxon>Streptophyta</taxon>
        <taxon>Embryophyta</taxon>
        <taxon>Tracheophyta</taxon>
        <taxon>Spermatophyta</taxon>
        <taxon>Magnoliopsida</taxon>
        <taxon>eudicotyledons</taxon>
        <taxon>Gunneridae</taxon>
        <taxon>Pentapetalae</taxon>
        <taxon>rosids</taxon>
        <taxon>fabids</taxon>
        <taxon>Rosales</taxon>
        <taxon>Cannabaceae</taxon>
        <taxon>Parasponia</taxon>
    </lineage>
</organism>
<protein>
    <submittedName>
        <fullName evidence="1">Uncharacterized protein</fullName>
    </submittedName>
</protein>
<sequence>MAEYHEAARAVGGYDIYVRASWCKVGKKNLIHNEHPGTFKGVLLAKDIDYLHKVMDDKWSDDTVIFSDIAGIICNLI</sequence>
<evidence type="ECO:0000313" key="1">
    <source>
        <dbReference type="EMBL" id="PON35460.1"/>
    </source>
</evidence>
<dbReference type="EMBL" id="JXTB01000611">
    <property type="protein sequence ID" value="PON35460.1"/>
    <property type="molecule type" value="Genomic_DNA"/>
</dbReference>
<keyword evidence="2" id="KW-1185">Reference proteome</keyword>
<proteinExistence type="predicted"/>
<comment type="caution">
    <text evidence="1">The sequence shown here is derived from an EMBL/GenBank/DDBJ whole genome shotgun (WGS) entry which is preliminary data.</text>
</comment>
<accession>A0A2P5AG03</accession>
<dbReference type="STRING" id="3476.A0A2P5AG03"/>